<gene>
    <name evidence="2" type="ORF">ASIM_LOCUS16186</name>
</gene>
<evidence type="ECO:0000313" key="4">
    <source>
        <dbReference type="WBParaSite" id="ASIM_0001677901-mRNA-1"/>
    </source>
</evidence>
<reference evidence="4" key="1">
    <citation type="submission" date="2017-02" db="UniProtKB">
        <authorList>
            <consortium name="WormBaseParasite"/>
        </authorList>
    </citation>
    <scope>IDENTIFICATION</scope>
</reference>
<organism evidence="4">
    <name type="scientific">Anisakis simplex</name>
    <name type="common">Herring worm</name>
    <dbReference type="NCBI Taxonomy" id="6269"/>
    <lineage>
        <taxon>Eukaryota</taxon>
        <taxon>Metazoa</taxon>
        <taxon>Ecdysozoa</taxon>
        <taxon>Nematoda</taxon>
        <taxon>Chromadorea</taxon>
        <taxon>Rhabditida</taxon>
        <taxon>Spirurina</taxon>
        <taxon>Ascaridomorpha</taxon>
        <taxon>Ascaridoidea</taxon>
        <taxon>Anisakidae</taxon>
        <taxon>Anisakis</taxon>
        <taxon>Anisakis simplex complex</taxon>
    </lineage>
</organism>
<sequence>MEVWKLMFWVSKLCPPPLWTADSVCLPVGVCARQCGFLLRSIKMANRWFAKKALELVLEEREVFDDDEEGEDSEEEVSEIKDNYFLKFGV</sequence>
<feature type="signal peptide" evidence="1">
    <location>
        <begin position="1"/>
        <end position="21"/>
    </location>
</feature>
<evidence type="ECO:0000313" key="3">
    <source>
        <dbReference type="Proteomes" id="UP000267096"/>
    </source>
</evidence>
<keyword evidence="1" id="KW-0732">Signal</keyword>
<evidence type="ECO:0000313" key="2">
    <source>
        <dbReference type="EMBL" id="VDK57093.1"/>
    </source>
</evidence>
<dbReference type="EMBL" id="UYRR01032883">
    <property type="protein sequence ID" value="VDK57093.1"/>
    <property type="molecule type" value="Genomic_DNA"/>
</dbReference>
<dbReference type="WBParaSite" id="ASIM_0001677901-mRNA-1">
    <property type="protein sequence ID" value="ASIM_0001677901-mRNA-1"/>
    <property type="gene ID" value="ASIM_0001677901"/>
</dbReference>
<keyword evidence="3" id="KW-1185">Reference proteome</keyword>
<accession>A0A0M3K738</accession>
<dbReference type="AlphaFoldDB" id="A0A0M3K738"/>
<reference evidence="2 3" key="2">
    <citation type="submission" date="2018-11" db="EMBL/GenBank/DDBJ databases">
        <authorList>
            <consortium name="Pathogen Informatics"/>
        </authorList>
    </citation>
    <scope>NUCLEOTIDE SEQUENCE [LARGE SCALE GENOMIC DNA]</scope>
</reference>
<evidence type="ECO:0000256" key="1">
    <source>
        <dbReference type="SAM" id="SignalP"/>
    </source>
</evidence>
<dbReference type="Proteomes" id="UP000267096">
    <property type="component" value="Unassembled WGS sequence"/>
</dbReference>
<name>A0A0M3K738_ANISI</name>
<feature type="chain" id="PRO_5043121310" evidence="1">
    <location>
        <begin position="22"/>
        <end position="90"/>
    </location>
</feature>
<proteinExistence type="predicted"/>
<protein>
    <submittedName>
        <fullName evidence="2 4">Uncharacterized protein</fullName>
    </submittedName>
</protein>